<sequence>GAGAWSPRGARLALIGPEDRVYVVDAEHAERGPRRVCAPAGPVRWVSWSPDGTWLSLTAGPDSDQVALAMPAEGGAADTLLRHAAIRASAWGRDGRIYCWIGAHRRALDPPARWTGAGGASAPPAIEVTDSLEVRLRSWNPGPGEELLLTGVTVTIRIDRDHPVTVRPMDVLPDGSRALIGLARDSTARWLLVDGDGRTRLDLRHAGLAFQPTGIGGGGAWVAGFTGRWLGGAWRDARIVIADGAGRWTAPIAGAASGLGPQCARAGGFIAFLEPISGATRVGRIVAGAAP</sequence>
<evidence type="ECO:0000313" key="1">
    <source>
        <dbReference type="EMBL" id="MBI3539738.1"/>
    </source>
</evidence>
<proteinExistence type="predicted"/>
<comment type="caution">
    <text evidence="1">The sequence shown here is derived from an EMBL/GenBank/DDBJ whole genome shotgun (WGS) entry which is preliminary data.</text>
</comment>
<dbReference type="Gene3D" id="2.120.10.30">
    <property type="entry name" value="TolB, C-terminal domain"/>
    <property type="match status" value="1"/>
</dbReference>
<name>A0A9D6QMG4_UNCEI</name>
<feature type="non-terminal residue" evidence="1">
    <location>
        <position position="1"/>
    </location>
</feature>
<organism evidence="1 2">
    <name type="scientific">Eiseniibacteriota bacterium</name>
    <dbReference type="NCBI Taxonomy" id="2212470"/>
    <lineage>
        <taxon>Bacteria</taxon>
        <taxon>Candidatus Eiseniibacteriota</taxon>
    </lineage>
</organism>
<dbReference type="EMBL" id="JACQAY010000176">
    <property type="protein sequence ID" value="MBI3539738.1"/>
    <property type="molecule type" value="Genomic_DNA"/>
</dbReference>
<reference evidence="1" key="1">
    <citation type="submission" date="2020-07" db="EMBL/GenBank/DDBJ databases">
        <title>Huge and variable diversity of episymbiotic CPR bacteria and DPANN archaea in groundwater ecosystems.</title>
        <authorList>
            <person name="He C.Y."/>
            <person name="Keren R."/>
            <person name="Whittaker M."/>
            <person name="Farag I.F."/>
            <person name="Doudna J."/>
            <person name="Cate J.H.D."/>
            <person name="Banfield J.F."/>
        </authorList>
    </citation>
    <scope>NUCLEOTIDE SEQUENCE</scope>
    <source>
        <strain evidence="1">NC_groundwater_928_Pr1_S-0.2um_72_17</strain>
    </source>
</reference>
<evidence type="ECO:0000313" key="2">
    <source>
        <dbReference type="Proteomes" id="UP000807850"/>
    </source>
</evidence>
<dbReference type="Proteomes" id="UP000807850">
    <property type="component" value="Unassembled WGS sequence"/>
</dbReference>
<protein>
    <recommendedName>
        <fullName evidence="3">WD40 repeat domain-containing protein</fullName>
    </recommendedName>
</protein>
<accession>A0A9D6QMG4</accession>
<dbReference type="SUPFAM" id="SSF82171">
    <property type="entry name" value="DPP6 N-terminal domain-like"/>
    <property type="match status" value="1"/>
</dbReference>
<dbReference type="AlphaFoldDB" id="A0A9D6QMG4"/>
<gene>
    <name evidence="1" type="ORF">HY076_05650</name>
</gene>
<dbReference type="InterPro" id="IPR011042">
    <property type="entry name" value="6-blade_b-propeller_TolB-like"/>
</dbReference>
<evidence type="ECO:0008006" key="3">
    <source>
        <dbReference type="Google" id="ProtNLM"/>
    </source>
</evidence>